<dbReference type="EMBL" id="WVTA01000007">
    <property type="protein sequence ID" value="KAK3208724.1"/>
    <property type="molecule type" value="Genomic_DNA"/>
</dbReference>
<evidence type="ECO:0000313" key="3">
    <source>
        <dbReference type="Proteomes" id="UP001280581"/>
    </source>
</evidence>
<reference evidence="2 3" key="1">
    <citation type="submission" date="2021-02" db="EMBL/GenBank/DDBJ databases">
        <title>Genome assembly of Pseudopithomyces chartarum.</title>
        <authorList>
            <person name="Jauregui R."/>
            <person name="Singh J."/>
            <person name="Voisey C."/>
        </authorList>
    </citation>
    <scope>NUCLEOTIDE SEQUENCE [LARGE SCALE GENOMIC DNA]</scope>
    <source>
        <strain evidence="2 3">AGR01</strain>
    </source>
</reference>
<sequence>MVYITPGLFGHNPTYSQYQFSAANRIHSYPDMVEPQLMAGPGKRKRSGEDITEGPSPKHISLCSTDLDRSGPGSLPLLSRSPTCEGLIRLHPAAHGSAEYRTFPRSSGPLNFERRPVKQMKRSIPKLCKTPSHLMDIEVDTPSSPPVQRAHIPATSDLRSCHACGTAPKRKRDLENYMDCRKCEQRTCYICARQCSGCQKDACKDCVVEVGEEGEPWCLTCYQHINL</sequence>
<comment type="caution">
    <text evidence="2">The sequence shown here is derived from an EMBL/GenBank/DDBJ whole genome shotgun (WGS) entry which is preliminary data.</text>
</comment>
<name>A0AAN6M005_9PLEO</name>
<gene>
    <name evidence="2" type="ORF">GRF29_77g1755669</name>
</gene>
<feature type="region of interest" description="Disordered" evidence="1">
    <location>
        <begin position="34"/>
        <end position="59"/>
    </location>
</feature>
<evidence type="ECO:0000313" key="2">
    <source>
        <dbReference type="EMBL" id="KAK3208724.1"/>
    </source>
</evidence>
<accession>A0AAN6M005</accession>
<keyword evidence="3" id="KW-1185">Reference proteome</keyword>
<organism evidence="2 3">
    <name type="scientific">Pseudopithomyces chartarum</name>
    <dbReference type="NCBI Taxonomy" id="1892770"/>
    <lineage>
        <taxon>Eukaryota</taxon>
        <taxon>Fungi</taxon>
        <taxon>Dikarya</taxon>
        <taxon>Ascomycota</taxon>
        <taxon>Pezizomycotina</taxon>
        <taxon>Dothideomycetes</taxon>
        <taxon>Pleosporomycetidae</taxon>
        <taxon>Pleosporales</taxon>
        <taxon>Massarineae</taxon>
        <taxon>Didymosphaeriaceae</taxon>
        <taxon>Pseudopithomyces</taxon>
    </lineage>
</organism>
<dbReference type="AlphaFoldDB" id="A0AAN6M005"/>
<protein>
    <submittedName>
        <fullName evidence="2">Uncharacterized protein</fullName>
    </submittedName>
</protein>
<dbReference type="Proteomes" id="UP001280581">
    <property type="component" value="Unassembled WGS sequence"/>
</dbReference>
<proteinExistence type="predicted"/>
<evidence type="ECO:0000256" key="1">
    <source>
        <dbReference type="SAM" id="MobiDB-lite"/>
    </source>
</evidence>